<organism evidence="1 2">
    <name type="scientific">Lithocarpus litseifolius</name>
    <dbReference type="NCBI Taxonomy" id="425828"/>
    <lineage>
        <taxon>Eukaryota</taxon>
        <taxon>Viridiplantae</taxon>
        <taxon>Streptophyta</taxon>
        <taxon>Embryophyta</taxon>
        <taxon>Tracheophyta</taxon>
        <taxon>Spermatophyta</taxon>
        <taxon>Magnoliopsida</taxon>
        <taxon>eudicotyledons</taxon>
        <taxon>Gunneridae</taxon>
        <taxon>Pentapetalae</taxon>
        <taxon>rosids</taxon>
        <taxon>fabids</taxon>
        <taxon>Fagales</taxon>
        <taxon>Fagaceae</taxon>
        <taxon>Lithocarpus</taxon>
    </lineage>
</organism>
<accession>A0AAW2DRP7</accession>
<sequence length="181" mass="20098">MEDFDDLVDPRTLAFYCLGPDLSTFVLRTLDIEKKRVSVNCLPLAGMTTKFNQSMYARMRAKKNVPLSNLGAKTVRVMDKGAFVTPATSVTPGTETTRTASLATLVKEILPQQKRQRKDKVVTSLSSVWDDARVAMAKAQETFIAEEMKMFSGLSANELVGRHLHKLVQGRNPLMACLANF</sequence>
<protein>
    <submittedName>
        <fullName evidence="1">Uncharacterized protein</fullName>
    </submittedName>
</protein>
<dbReference type="EMBL" id="JAZDWU010000002">
    <property type="protein sequence ID" value="KAL0011656.1"/>
    <property type="molecule type" value="Genomic_DNA"/>
</dbReference>
<reference evidence="1 2" key="1">
    <citation type="submission" date="2024-01" db="EMBL/GenBank/DDBJ databases">
        <title>A telomere-to-telomere, gap-free genome of sweet tea (Lithocarpus litseifolius).</title>
        <authorList>
            <person name="Zhou J."/>
        </authorList>
    </citation>
    <scope>NUCLEOTIDE SEQUENCE [LARGE SCALE GENOMIC DNA]</scope>
    <source>
        <strain evidence="1">Zhou-2022a</strain>
        <tissue evidence="1">Leaf</tissue>
    </source>
</reference>
<dbReference type="AlphaFoldDB" id="A0AAW2DRP7"/>
<evidence type="ECO:0000313" key="2">
    <source>
        <dbReference type="Proteomes" id="UP001459277"/>
    </source>
</evidence>
<comment type="caution">
    <text evidence="1">The sequence shown here is derived from an EMBL/GenBank/DDBJ whole genome shotgun (WGS) entry which is preliminary data.</text>
</comment>
<name>A0AAW2DRP7_9ROSI</name>
<evidence type="ECO:0000313" key="1">
    <source>
        <dbReference type="EMBL" id="KAL0011656.1"/>
    </source>
</evidence>
<dbReference type="Proteomes" id="UP001459277">
    <property type="component" value="Unassembled WGS sequence"/>
</dbReference>
<keyword evidence="2" id="KW-1185">Reference proteome</keyword>
<gene>
    <name evidence="1" type="ORF">SO802_006764</name>
</gene>
<proteinExistence type="predicted"/>